<organism evidence="2 3">
    <name type="scientific">Exidia glandulosa HHB12029</name>
    <dbReference type="NCBI Taxonomy" id="1314781"/>
    <lineage>
        <taxon>Eukaryota</taxon>
        <taxon>Fungi</taxon>
        <taxon>Dikarya</taxon>
        <taxon>Basidiomycota</taxon>
        <taxon>Agaricomycotina</taxon>
        <taxon>Agaricomycetes</taxon>
        <taxon>Auriculariales</taxon>
        <taxon>Exidiaceae</taxon>
        <taxon>Exidia</taxon>
    </lineage>
</organism>
<keyword evidence="3" id="KW-1185">Reference proteome</keyword>
<evidence type="ECO:0000313" key="2">
    <source>
        <dbReference type="EMBL" id="KZV99259.1"/>
    </source>
</evidence>
<dbReference type="AlphaFoldDB" id="A0A166B9W5"/>
<accession>A0A166B9W5</accession>
<dbReference type="EMBL" id="KV425911">
    <property type="protein sequence ID" value="KZV99259.1"/>
    <property type="molecule type" value="Genomic_DNA"/>
</dbReference>
<evidence type="ECO:0000256" key="1">
    <source>
        <dbReference type="SAM" id="SignalP"/>
    </source>
</evidence>
<protein>
    <submittedName>
        <fullName evidence="2">Uncharacterized protein</fullName>
    </submittedName>
</protein>
<dbReference type="InParanoid" id="A0A166B9W5"/>
<keyword evidence="1" id="KW-0732">Signal</keyword>
<feature type="chain" id="PRO_5007871120" evidence="1">
    <location>
        <begin position="21"/>
        <end position="286"/>
    </location>
</feature>
<evidence type="ECO:0000313" key="3">
    <source>
        <dbReference type="Proteomes" id="UP000077266"/>
    </source>
</evidence>
<name>A0A166B9W5_EXIGL</name>
<feature type="signal peptide" evidence="1">
    <location>
        <begin position="1"/>
        <end position="20"/>
    </location>
</feature>
<reference evidence="2 3" key="1">
    <citation type="journal article" date="2016" name="Mol. Biol. Evol.">
        <title>Comparative Genomics of Early-Diverging Mushroom-Forming Fungi Provides Insights into the Origins of Lignocellulose Decay Capabilities.</title>
        <authorList>
            <person name="Nagy L.G."/>
            <person name="Riley R."/>
            <person name="Tritt A."/>
            <person name="Adam C."/>
            <person name="Daum C."/>
            <person name="Floudas D."/>
            <person name="Sun H."/>
            <person name="Yadav J.S."/>
            <person name="Pangilinan J."/>
            <person name="Larsson K.H."/>
            <person name="Matsuura K."/>
            <person name="Barry K."/>
            <person name="Labutti K."/>
            <person name="Kuo R."/>
            <person name="Ohm R.A."/>
            <person name="Bhattacharya S.S."/>
            <person name="Shirouzu T."/>
            <person name="Yoshinaga Y."/>
            <person name="Martin F.M."/>
            <person name="Grigoriev I.V."/>
            <person name="Hibbett D.S."/>
        </authorList>
    </citation>
    <scope>NUCLEOTIDE SEQUENCE [LARGE SCALE GENOMIC DNA]</scope>
    <source>
        <strain evidence="2 3">HHB12029</strain>
    </source>
</reference>
<gene>
    <name evidence="2" type="ORF">EXIGLDRAFT_725885</name>
</gene>
<dbReference type="OrthoDB" id="3201541at2759"/>
<dbReference type="Proteomes" id="UP000077266">
    <property type="component" value="Unassembled WGS sequence"/>
</dbReference>
<proteinExistence type="predicted"/>
<sequence>MRSFARPAALFLIASTIAFSRPIRRLAAVVTNDGIFEKALQLADIGDPAAYGVKFANTLSSDPRICDPVQQLVTALIDGENAGGVNSVGDRAIVGARKLLGLESQGDAGLVTVLSGLLDGSYPPNVKTALQQAIQNPAKTIASLQTYKLLVDVQVALGDLATTTANIGGNSTIVNEVDSNLTPALQSVEAIIDKIGADFSVGNVASQGEDITQILDTLTKSSDSIAALPASNGALASSVTDATNKAIDTMQALVESAKNAAQLAQTPPVIPDEVFTDFPGPGTACQ</sequence>